<gene>
    <name evidence="10" type="ORF">Ciccas_011027</name>
</gene>
<dbReference type="InterPro" id="IPR013783">
    <property type="entry name" value="Ig-like_fold"/>
</dbReference>
<evidence type="ECO:0000256" key="8">
    <source>
        <dbReference type="SAM" id="MobiDB-lite"/>
    </source>
</evidence>
<feature type="region of interest" description="Disordered" evidence="8">
    <location>
        <begin position="1"/>
        <end position="23"/>
    </location>
</feature>
<dbReference type="InterPro" id="IPR036179">
    <property type="entry name" value="Ig-like_dom_sf"/>
</dbReference>
<evidence type="ECO:0000256" key="5">
    <source>
        <dbReference type="ARBA" id="ARBA00022777"/>
    </source>
</evidence>
<evidence type="ECO:0000256" key="4">
    <source>
        <dbReference type="ARBA" id="ARBA00022741"/>
    </source>
</evidence>
<keyword evidence="5" id="KW-0418">Kinase</keyword>
<dbReference type="InterPro" id="IPR011009">
    <property type="entry name" value="Kinase-like_dom_sf"/>
</dbReference>
<feature type="compositionally biased region" description="Low complexity" evidence="8">
    <location>
        <begin position="12"/>
        <end position="22"/>
    </location>
</feature>
<dbReference type="Pfam" id="PF00069">
    <property type="entry name" value="Pkinase"/>
    <property type="match status" value="1"/>
</dbReference>
<dbReference type="GO" id="GO:0004674">
    <property type="term" value="F:protein serine/threonine kinase activity"/>
    <property type="evidence" value="ECO:0007669"/>
    <property type="project" value="UniProtKB-KW"/>
</dbReference>
<evidence type="ECO:0000259" key="9">
    <source>
        <dbReference type="PROSITE" id="PS50011"/>
    </source>
</evidence>
<feature type="domain" description="Protein kinase" evidence="9">
    <location>
        <begin position="92"/>
        <end position="404"/>
    </location>
</feature>
<dbReference type="InterPro" id="IPR000719">
    <property type="entry name" value="Prot_kinase_dom"/>
</dbReference>
<dbReference type="EMBL" id="JBJKFK010002982">
    <property type="protein sequence ID" value="KAL3310410.1"/>
    <property type="molecule type" value="Genomic_DNA"/>
</dbReference>
<dbReference type="Proteomes" id="UP001626550">
    <property type="component" value="Unassembled WGS sequence"/>
</dbReference>
<dbReference type="AlphaFoldDB" id="A0ABD2PSF5"/>
<keyword evidence="4 7" id="KW-0547">Nucleotide-binding</keyword>
<keyword evidence="3" id="KW-0808">Transferase</keyword>
<dbReference type="InterPro" id="IPR050205">
    <property type="entry name" value="CDPK_Ser/Thr_kinases"/>
</dbReference>
<keyword evidence="11" id="KW-1185">Reference proteome</keyword>
<dbReference type="PANTHER" id="PTHR24349">
    <property type="entry name" value="SERINE/THREONINE-PROTEIN KINASE"/>
    <property type="match status" value="1"/>
</dbReference>
<name>A0ABD2PSF5_9PLAT</name>
<dbReference type="SUPFAM" id="SSF48726">
    <property type="entry name" value="Immunoglobulin"/>
    <property type="match status" value="1"/>
</dbReference>
<keyword evidence="2" id="KW-0723">Serine/threonine-protein kinase</keyword>
<evidence type="ECO:0000313" key="10">
    <source>
        <dbReference type="EMBL" id="KAL3310410.1"/>
    </source>
</evidence>
<organism evidence="10 11">
    <name type="scientific">Cichlidogyrus casuarinus</name>
    <dbReference type="NCBI Taxonomy" id="1844966"/>
    <lineage>
        <taxon>Eukaryota</taxon>
        <taxon>Metazoa</taxon>
        <taxon>Spiralia</taxon>
        <taxon>Lophotrochozoa</taxon>
        <taxon>Platyhelminthes</taxon>
        <taxon>Monogenea</taxon>
        <taxon>Monopisthocotylea</taxon>
        <taxon>Dactylogyridea</taxon>
        <taxon>Ancyrocephalidae</taxon>
        <taxon>Cichlidogyrus</taxon>
    </lineage>
</organism>
<feature type="compositionally biased region" description="Polar residues" evidence="8">
    <location>
        <begin position="1"/>
        <end position="11"/>
    </location>
</feature>
<dbReference type="Gene3D" id="2.60.40.10">
    <property type="entry name" value="Immunoglobulins"/>
    <property type="match status" value="1"/>
</dbReference>
<protein>
    <recommendedName>
        <fullName evidence="9">Protein kinase domain-containing protein</fullName>
    </recommendedName>
</protein>
<evidence type="ECO:0000256" key="6">
    <source>
        <dbReference type="ARBA" id="ARBA00022840"/>
    </source>
</evidence>
<dbReference type="InterPro" id="IPR017441">
    <property type="entry name" value="Protein_kinase_ATP_BS"/>
</dbReference>
<keyword evidence="6 7" id="KW-0067">ATP-binding</keyword>
<feature type="binding site" evidence="7">
    <location>
        <position position="121"/>
    </location>
    <ligand>
        <name>ATP</name>
        <dbReference type="ChEBI" id="CHEBI:30616"/>
    </ligand>
</feature>
<comment type="similarity">
    <text evidence="1">Belongs to the protein kinase superfamily. CAMK Ser/Thr protein kinase family.</text>
</comment>
<dbReference type="Gene3D" id="3.30.200.20">
    <property type="entry name" value="Phosphorylase Kinase, domain 1"/>
    <property type="match status" value="1"/>
</dbReference>
<feature type="non-terminal residue" evidence="10">
    <location>
        <position position="1"/>
    </location>
</feature>
<evidence type="ECO:0000313" key="11">
    <source>
        <dbReference type="Proteomes" id="UP001626550"/>
    </source>
</evidence>
<evidence type="ECO:0000256" key="3">
    <source>
        <dbReference type="ARBA" id="ARBA00022679"/>
    </source>
</evidence>
<accession>A0ABD2PSF5</accession>
<sequence length="823" mass="90619">VSSYRTKIGTGSRSSSASPILSRDTDEVPLQRCIAINCSLRVDESICQDAGVYTLEAENIAGSAHCTCLVRVEENPLPKVIIPRWTNIESHYYVLRTLGVGEYSYAHLLIDKQTNREYVGKFYALNEAMKKFCGAQELECLSRLSHNNVVELIEALVSDNVLVLVTERLVGRHIIDGVLSCHSWTEAGAAAVIRQVLEAVAHVHSEGVVHLDIQPENLVFAKPLTQSRDHRAGSRDLMSALAPLSGDTAGTGGKSDFGIMSCWIKLIGFSMAQPLVNVTNPSENIVRRVRIPYKCRPDFASPEFIKTVQSCEEEKFGESLVGTATDIWSIGIITYLLLTGKHPFSEALKKDSSKISTEEFVFDSGSNPDLQTISEEAKDFLTQVLQHDANNRPSAHRCLMHPWIQQIVPSTRSLQPVLQNLKSYLENPSKATQYLTNSDNEQVMVKMVEWNDQLLVAPQRRESRSVSIQPEMMDSPVRSSLRDLRGKSMERDLFRSLNMIKSRASAERSTGSSTNSSLLRISDDLSLMPESQHLTNFRRASSACRTGIYGSPSLSGTNSMDRRGTLLGTMRSRVGSIEPDTPAEIVSSEQSTIQIEAGAAARQYEDELVLPIASQLIAPEEKHLIQSKIDRIKKADSCQDDTDEMPTSNLIAPIIICTLRDVYFSVVAGEARFACQLASPVSLPNSDQLMRSGNTQCLTEIYGTGMNFSSHGSVAAAWYLDGNLLSDGPGVFLGAAAGGWLWLYLQELGPDNDGSIVECIVRNRAGIARTASRLILAEIPKPPCRPGILWVQSDTALISWATNDLTSSDDIIYRLDVKSKSKF</sequence>
<reference evidence="10 11" key="1">
    <citation type="submission" date="2024-11" db="EMBL/GenBank/DDBJ databases">
        <title>Adaptive evolution of stress response genes in parasites aligns with host niche diversity.</title>
        <authorList>
            <person name="Hahn C."/>
            <person name="Resl P."/>
        </authorList>
    </citation>
    <scope>NUCLEOTIDE SEQUENCE [LARGE SCALE GENOMIC DNA]</scope>
    <source>
        <strain evidence="10">EGGRZ-B1_66</strain>
        <tissue evidence="10">Body</tissue>
    </source>
</reference>
<evidence type="ECO:0000256" key="1">
    <source>
        <dbReference type="ARBA" id="ARBA00006692"/>
    </source>
</evidence>
<dbReference type="SMART" id="SM00220">
    <property type="entry name" value="S_TKc"/>
    <property type="match status" value="1"/>
</dbReference>
<dbReference type="PROSITE" id="PS50011">
    <property type="entry name" value="PROTEIN_KINASE_DOM"/>
    <property type="match status" value="1"/>
</dbReference>
<dbReference type="PROSITE" id="PS00107">
    <property type="entry name" value="PROTEIN_KINASE_ATP"/>
    <property type="match status" value="1"/>
</dbReference>
<dbReference type="Gene3D" id="1.10.510.10">
    <property type="entry name" value="Transferase(Phosphotransferase) domain 1"/>
    <property type="match status" value="1"/>
</dbReference>
<dbReference type="SUPFAM" id="SSF56112">
    <property type="entry name" value="Protein kinase-like (PK-like)"/>
    <property type="match status" value="1"/>
</dbReference>
<proteinExistence type="inferred from homology"/>
<evidence type="ECO:0000256" key="2">
    <source>
        <dbReference type="ARBA" id="ARBA00022527"/>
    </source>
</evidence>
<comment type="caution">
    <text evidence="10">The sequence shown here is derived from an EMBL/GenBank/DDBJ whole genome shotgun (WGS) entry which is preliminary data.</text>
</comment>
<dbReference type="GO" id="GO:0005524">
    <property type="term" value="F:ATP binding"/>
    <property type="evidence" value="ECO:0007669"/>
    <property type="project" value="UniProtKB-UniRule"/>
</dbReference>
<evidence type="ECO:0000256" key="7">
    <source>
        <dbReference type="PROSITE-ProRule" id="PRU10141"/>
    </source>
</evidence>